<name>A0AAP0QZL6_9ROSI</name>
<comment type="caution">
    <text evidence="1">The sequence shown here is derived from an EMBL/GenBank/DDBJ whole genome shotgun (WGS) entry which is preliminary data.</text>
</comment>
<accession>A0AAP0QZL6</accession>
<proteinExistence type="predicted"/>
<evidence type="ECO:0000313" key="2">
    <source>
        <dbReference type="Proteomes" id="UP001428341"/>
    </source>
</evidence>
<reference evidence="1 2" key="1">
    <citation type="submission" date="2024-05" db="EMBL/GenBank/DDBJ databases">
        <title>Haplotype-resolved chromosome-level genome assembly of Huyou (Citrus changshanensis).</title>
        <authorList>
            <person name="Miao C."/>
            <person name="Chen W."/>
            <person name="Wu Y."/>
            <person name="Wang L."/>
            <person name="Zhao S."/>
            <person name="Grierson D."/>
            <person name="Xu C."/>
            <person name="Chen K."/>
        </authorList>
    </citation>
    <scope>NUCLEOTIDE SEQUENCE [LARGE SCALE GENOMIC DNA]</scope>
    <source>
        <strain evidence="1">01-14</strain>
        <tissue evidence="1">Leaf</tissue>
    </source>
</reference>
<gene>
    <name evidence="1" type="ORF">WN944_009193</name>
</gene>
<protein>
    <submittedName>
        <fullName evidence="1">Uncharacterized protein</fullName>
    </submittedName>
</protein>
<dbReference type="EMBL" id="JBCGBO010000002">
    <property type="protein sequence ID" value="KAK9220769.1"/>
    <property type="molecule type" value="Genomic_DNA"/>
</dbReference>
<dbReference type="InterPro" id="IPR023213">
    <property type="entry name" value="CAT-like_dom_sf"/>
</dbReference>
<sequence>MSCSYIEKESTSNSTTVRSNELLLLVKYTASLRTSYGCGPAERFELPLPSTYFGNCLSPLSASAKRSELMGNNGIVVAAKAIGRAICKLEKGR</sequence>
<organism evidence="1 2">
    <name type="scientific">Citrus x changshan-huyou</name>
    <dbReference type="NCBI Taxonomy" id="2935761"/>
    <lineage>
        <taxon>Eukaryota</taxon>
        <taxon>Viridiplantae</taxon>
        <taxon>Streptophyta</taxon>
        <taxon>Embryophyta</taxon>
        <taxon>Tracheophyta</taxon>
        <taxon>Spermatophyta</taxon>
        <taxon>Magnoliopsida</taxon>
        <taxon>eudicotyledons</taxon>
        <taxon>Gunneridae</taxon>
        <taxon>Pentapetalae</taxon>
        <taxon>rosids</taxon>
        <taxon>malvids</taxon>
        <taxon>Sapindales</taxon>
        <taxon>Rutaceae</taxon>
        <taxon>Aurantioideae</taxon>
        <taxon>Citrus</taxon>
    </lineage>
</organism>
<dbReference type="AlphaFoldDB" id="A0AAP0QZL6"/>
<dbReference type="Proteomes" id="UP001428341">
    <property type="component" value="Unassembled WGS sequence"/>
</dbReference>
<evidence type="ECO:0000313" key="1">
    <source>
        <dbReference type="EMBL" id="KAK9220769.1"/>
    </source>
</evidence>
<keyword evidence="2" id="KW-1185">Reference proteome</keyword>
<dbReference type="Gene3D" id="3.30.559.10">
    <property type="entry name" value="Chloramphenicol acetyltransferase-like domain"/>
    <property type="match status" value="1"/>
</dbReference>